<keyword evidence="6 8" id="KW-0408">Iron</keyword>
<proteinExistence type="inferred from homology"/>
<dbReference type="Pfam" id="PF04055">
    <property type="entry name" value="Radical_SAM"/>
    <property type="match status" value="1"/>
</dbReference>
<evidence type="ECO:0000256" key="8">
    <source>
        <dbReference type="PIRSR" id="PIRSR004869-50"/>
    </source>
</evidence>
<dbReference type="Proteomes" id="UP000886883">
    <property type="component" value="Unassembled WGS sequence"/>
</dbReference>
<keyword evidence="2" id="KW-0004">4Fe-4S</keyword>
<dbReference type="EMBL" id="DWXE01000017">
    <property type="protein sequence ID" value="HJB90825.1"/>
    <property type="molecule type" value="Genomic_DNA"/>
</dbReference>
<evidence type="ECO:0000256" key="3">
    <source>
        <dbReference type="ARBA" id="ARBA00022691"/>
    </source>
</evidence>
<gene>
    <name evidence="10" type="ORF">H9763_05075</name>
</gene>
<comment type="cofactor">
    <cofactor evidence="8">
        <name>[4Fe-4S] cluster</name>
        <dbReference type="ChEBI" id="CHEBI:49883"/>
    </cofactor>
    <text evidence="8">Binds 1 [4Fe-4S] cluster. The cluster is coordinated with 3 cysteines and an exchangeable S-adenosyl-L-methionine.</text>
</comment>
<feature type="binding site" evidence="8">
    <location>
        <position position="68"/>
    </location>
    <ligand>
        <name>[4Fe-4S] cluster</name>
        <dbReference type="ChEBI" id="CHEBI:49883"/>
        <note>4Fe-4S-S-AdoMet</note>
    </ligand>
</feature>
<comment type="similarity">
    <text evidence="1">Belongs to the organic radical-activating enzymes family.</text>
</comment>
<dbReference type="GO" id="GO:0016491">
    <property type="term" value="F:oxidoreductase activity"/>
    <property type="evidence" value="ECO:0007669"/>
    <property type="project" value="UniProtKB-KW"/>
</dbReference>
<dbReference type="GO" id="GO:0046872">
    <property type="term" value="F:metal ion binding"/>
    <property type="evidence" value="ECO:0007669"/>
    <property type="project" value="UniProtKB-KW"/>
</dbReference>
<feature type="binding site" evidence="8">
    <location>
        <position position="64"/>
    </location>
    <ligand>
        <name>[4Fe-4S] cluster</name>
        <dbReference type="ChEBI" id="CHEBI:49883"/>
        <note>4Fe-4S-S-AdoMet</note>
    </ligand>
</feature>
<dbReference type="InterPro" id="IPR040085">
    <property type="entry name" value="MJ0674-like"/>
</dbReference>
<dbReference type="PANTHER" id="PTHR43075:SF1">
    <property type="entry name" value="FORMATE LYASE ACTIVATING ENZYME, PUTATIVE (AFU_ORTHOLOGUE AFUA_2G15630)-RELATED"/>
    <property type="match status" value="1"/>
</dbReference>
<dbReference type="InterPro" id="IPR007197">
    <property type="entry name" value="rSAM"/>
</dbReference>
<evidence type="ECO:0000313" key="11">
    <source>
        <dbReference type="Proteomes" id="UP000886883"/>
    </source>
</evidence>
<evidence type="ECO:0000256" key="2">
    <source>
        <dbReference type="ARBA" id="ARBA00022485"/>
    </source>
</evidence>
<accession>A0A9D2MRU0</accession>
<dbReference type="PROSITE" id="PS01087">
    <property type="entry name" value="RADICAL_ACTIVATING"/>
    <property type="match status" value="1"/>
</dbReference>
<dbReference type="InterPro" id="IPR001989">
    <property type="entry name" value="Radical_activat_CS"/>
</dbReference>
<keyword evidence="7 8" id="KW-0411">Iron-sulfur</keyword>
<dbReference type="Gene3D" id="3.20.20.70">
    <property type="entry name" value="Aldolase class I"/>
    <property type="match status" value="1"/>
</dbReference>
<evidence type="ECO:0000256" key="1">
    <source>
        <dbReference type="ARBA" id="ARBA00009777"/>
    </source>
</evidence>
<dbReference type="SUPFAM" id="SSF102114">
    <property type="entry name" value="Radical SAM enzymes"/>
    <property type="match status" value="1"/>
</dbReference>
<dbReference type="GO" id="GO:0051539">
    <property type="term" value="F:4 iron, 4 sulfur cluster binding"/>
    <property type="evidence" value="ECO:0007669"/>
    <property type="project" value="UniProtKB-KW"/>
</dbReference>
<keyword evidence="4 8" id="KW-0479">Metal-binding</keyword>
<name>A0A9D2MRU0_9FIRM</name>
<comment type="caution">
    <text evidence="10">The sequence shown here is derived from an EMBL/GenBank/DDBJ whole genome shotgun (WGS) entry which is preliminary data.</text>
</comment>
<feature type="domain" description="Radical SAM core" evidence="9">
    <location>
        <begin position="60"/>
        <end position="187"/>
    </location>
</feature>
<dbReference type="InterPro" id="IPR013785">
    <property type="entry name" value="Aldolase_TIM"/>
</dbReference>
<dbReference type="CDD" id="cd01335">
    <property type="entry name" value="Radical_SAM"/>
    <property type="match status" value="1"/>
</dbReference>
<dbReference type="InterPro" id="IPR016431">
    <property type="entry name" value="Pyrv-formate_lyase-activ_prd"/>
</dbReference>
<organism evidence="10 11">
    <name type="scientific">Candidatus Eisenbergiella merdigallinarum</name>
    <dbReference type="NCBI Taxonomy" id="2838552"/>
    <lineage>
        <taxon>Bacteria</taxon>
        <taxon>Bacillati</taxon>
        <taxon>Bacillota</taxon>
        <taxon>Clostridia</taxon>
        <taxon>Lachnospirales</taxon>
        <taxon>Lachnospiraceae</taxon>
        <taxon>Eisenbergiella</taxon>
    </lineage>
</organism>
<dbReference type="AlphaFoldDB" id="A0A9D2MRU0"/>
<dbReference type="SFLD" id="SFLDG01099">
    <property type="entry name" value="Uncharacterised_Radical_SAM_Su"/>
    <property type="match status" value="1"/>
</dbReference>
<evidence type="ECO:0000313" key="10">
    <source>
        <dbReference type="EMBL" id="HJB90825.1"/>
    </source>
</evidence>
<protein>
    <submittedName>
        <fullName evidence="10">Radical SAM protein</fullName>
    </submittedName>
</protein>
<reference evidence="10" key="2">
    <citation type="submission" date="2021-04" db="EMBL/GenBank/DDBJ databases">
        <authorList>
            <person name="Gilroy R."/>
        </authorList>
    </citation>
    <scope>NUCLEOTIDE SEQUENCE</scope>
    <source>
        <strain evidence="10">USAMLcec3-2134</strain>
    </source>
</reference>
<dbReference type="PIRSF" id="PIRSF004869">
    <property type="entry name" value="PflX_prd"/>
    <property type="match status" value="1"/>
</dbReference>
<evidence type="ECO:0000256" key="5">
    <source>
        <dbReference type="ARBA" id="ARBA00023002"/>
    </source>
</evidence>
<feature type="binding site" evidence="8">
    <location>
        <position position="71"/>
    </location>
    <ligand>
        <name>[4Fe-4S] cluster</name>
        <dbReference type="ChEBI" id="CHEBI:49883"/>
        <note>4Fe-4S-S-AdoMet</note>
    </ligand>
</feature>
<reference evidence="10" key="1">
    <citation type="journal article" date="2021" name="PeerJ">
        <title>Extensive microbial diversity within the chicken gut microbiome revealed by metagenomics and culture.</title>
        <authorList>
            <person name="Gilroy R."/>
            <person name="Ravi A."/>
            <person name="Getino M."/>
            <person name="Pursley I."/>
            <person name="Horton D.L."/>
            <person name="Alikhan N.F."/>
            <person name="Baker D."/>
            <person name="Gharbi K."/>
            <person name="Hall N."/>
            <person name="Watson M."/>
            <person name="Adriaenssens E.M."/>
            <person name="Foster-Nyarko E."/>
            <person name="Jarju S."/>
            <person name="Secka A."/>
            <person name="Antonio M."/>
            <person name="Oren A."/>
            <person name="Chaudhuri R.R."/>
            <person name="La Ragione R."/>
            <person name="Hildebrand F."/>
            <person name="Pallen M.J."/>
        </authorList>
    </citation>
    <scope>NUCLEOTIDE SEQUENCE</scope>
    <source>
        <strain evidence="10">USAMLcec3-2134</strain>
    </source>
</reference>
<sequence>MEREELLKACGLCPRACRADRTAGQTGYCGQGSAVVAARAALHFWEEPCISGRSGSGAVFFSGCTLRCVFCQNYEIAAGRAGWEISRERLADIFLELEGRGANNINLVTAGHFAPQVADALERARARGLSVPAVYNTSAYETVETLRMFRGLVDIYLPDFKYVSARLAEDLSGAPDYFERAAAALEEMEAQVGEPAFFDAGKGTEKRSGEGERLLSAREMNEACQEDADFLMKKGMIVRHLALPGQGADSRRVLRYLHGTFGNRIYISLMNQYTPMPGIRERLEERLGERAKEYRALCRKLTEREYGRLVDGLLELGAENAFIQEGETAKESFIPAFDGDGLRDI</sequence>
<keyword evidence="5" id="KW-0560">Oxidoreductase</keyword>
<evidence type="ECO:0000256" key="7">
    <source>
        <dbReference type="ARBA" id="ARBA00023014"/>
    </source>
</evidence>
<evidence type="ECO:0000256" key="4">
    <source>
        <dbReference type="ARBA" id="ARBA00022723"/>
    </source>
</evidence>
<dbReference type="PANTHER" id="PTHR43075">
    <property type="entry name" value="FORMATE LYASE ACTIVATING ENZYME, PUTATIVE (AFU_ORTHOLOGUE AFUA_2G15630)-RELATED"/>
    <property type="match status" value="1"/>
</dbReference>
<dbReference type="InterPro" id="IPR058240">
    <property type="entry name" value="rSAM_sf"/>
</dbReference>
<evidence type="ECO:0000259" key="9">
    <source>
        <dbReference type="Pfam" id="PF04055"/>
    </source>
</evidence>
<dbReference type="SFLD" id="SFLDS00029">
    <property type="entry name" value="Radical_SAM"/>
    <property type="match status" value="1"/>
</dbReference>
<keyword evidence="3 8" id="KW-0949">S-adenosyl-L-methionine</keyword>
<evidence type="ECO:0000256" key="6">
    <source>
        <dbReference type="ARBA" id="ARBA00023004"/>
    </source>
</evidence>